<feature type="compositionally biased region" description="Polar residues" evidence="1">
    <location>
        <begin position="265"/>
        <end position="276"/>
    </location>
</feature>
<dbReference type="EMBL" id="BLLK01000051">
    <property type="protein sequence ID" value="GFH55927.1"/>
    <property type="molecule type" value="Genomic_DNA"/>
</dbReference>
<evidence type="ECO:0000256" key="1">
    <source>
        <dbReference type="SAM" id="MobiDB-lite"/>
    </source>
</evidence>
<feature type="compositionally biased region" description="Basic residues" evidence="1">
    <location>
        <begin position="17"/>
        <end position="26"/>
    </location>
</feature>
<feature type="compositionally biased region" description="Polar residues" evidence="1">
    <location>
        <begin position="1"/>
        <end position="11"/>
    </location>
</feature>
<gene>
    <name evidence="2" type="ORF">CTEN210_12403</name>
</gene>
<sequence length="276" mass="32193">MCQTIKASNMNPIDHVHRSKKRRRANRVSFASSKDNSSFLVHSTQEDRDNAWYSKEDLTMMRMEVKEQAKLYKIALEKRRETSHASTERDDMSSLVMPFCNSEVDRKLHDLCTSLSSSDEYTELSFRGLEPRIFIEMQRNRTIAIKTVLEYQRRTQDLLTTARTQHHTVEKIQELKEVFSQRLGRICSELSMWARHEALSIASYDETGNYDTFTTLQCVDDDEKDGTNHSIQNKAAPKLREREINKHHIELVHTDRDHTNDCKKTQASPSFSTSVF</sequence>
<dbReference type="AlphaFoldDB" id="A0AAD3D1K2"/>
<proteinExistence type="predicted"/>
<organism evidence="2 3">
    <name type="scientific">Chaetoceros tenuissimus</name>
    <dbReference type="NCBI Taxonomy" id="426638"/>
    <lineage>
        <taxon>Eukaryota</taxon>
        <taxon>Sar</taxon>
        <taxon>Stramenopiles</taxon>
        <taxon>Ochrophyta</taxon>
        <taxon>Bacillariophyta</taxon>
        <taxon>Coscinodiscophyceae</taxon>
        <taxon>Chaetocerotophycidae</taxon>
        <taxon>Chaetocerotales</taxon>
        <taxon>Chaetocerotaceae</taxon>
        <taxon>Chaetoceros</taxon>
    </lineage>
</organism>
<feature type="compositionally biased region" description="Basic and acidic residues" evidence="1">
    <location>
        <begin position="255"/>
        <end position="264"/>
    </location>
</feature>
<name>A0AAD3D1K2_9STRA</name>
<comment type="caution">
    <text evidence="2">The sequence shown here is derived from an EMBL/GenBank/DDBJ whole genome shotgun (WGS) entry which is preliminary data.</text>
</comment>
<reference evidence="2 3" key="1">
    <citation type="journal article" date="2021" name="Sci. Rep.">
        <title>The genome of the diatom Chaetoceros tenuissimus carries an ancient integrated fragment of an extant virus.</title>
        <authorList>
            <person name="Hongo Y."/>
            <person name="Kimura K."/>
            <person name="Takaki Y."/>
            <person name="Yoshida Y."/>
            <person name="Baba S."/>
            <person name="Kobayashi G."/>
            <person name="Nagasaki K."/>
            <person name="Hano T."/>
            <person name="Tomaru Y."/>
        </authorList>
    </citation>
    <scope>NUCLEOTIDE SEQUENCE [LARGE SCALE GENOMIC DNA]</scope>
    <source>
        <strain evidence="2 3">NIES-3715</strain>
    </source>
</reference>
<protein>
    <submittedName>
        <fullName evidence="2">Uncharacterized protein</fullName>
    </submittedName>
</protein>
<feature type="region of interest" description="Disordered" evidence="1">
    <location>
        <begin position="1"/>
        <end position="31"/>
    </location>
</feature>
<feature type="region of interest" description="Disordered" evidence="1">
    <location>
        <begin position="255"/>
        <end position="276"/>
    </location>
</feature>
<evidence type="ECO:0000313" key="2">
    <source>
        <dbReference type="EMBL" id="GFH55927.1"/>
    </source>
</evidence>
<evidence type="ECO:0000313" key="3">
    <source>
        <dbReference type="Proteomes" id="UP001054902"/>
    </source>
</evidence>
<keyword evidence="3" id="KW-1185">Reference proteome</keyword>
<accession>A0AAD3D1K2</accession>
<dbReference type="Proteomes" id="UP001054902">
    <property type="component" value="Unassembled WGS sequence"/>
</dbReference>